<evidence type="ECO:0000313" key="1">
    <source>
        <dbReference type="EMBL" id="KJE28419.1"/>
    </source>
</evidence>
<accession>A0A0D8BWR2</accession>
<gene>
    <name evidence="1" type="ORF">LG52_2153</name>
</gene>
<protein>
    <submittedName>
        <fullName evidence="1">Uncharacterized protein</fullName>
    </submittedName>
</protein>
<dbReference type="PATRIC" id="fig|1462.6.peg.2412"/>
<dbReference type="EMBL" id="JYBP01000003">
    <property type="protein sequence ID" value="KJE28419.1"/>
    <property type="molecule type" value="Genomic_DNA"/>
</dbReference>
<dbReference type="AlphaFoldDB" id="A0A0D8BWR2"/>
<evidence type="ECO:0000313" key="2">
    <source>
        <dbReference type="Proteomes" id="UP000032522"/>
    </source>
</evidence>
<sequence>MSVLKNKWVRLSPMTVVGILLMIGSALKNDSSQAVEKPLYEGEK</sequence>
<dbReference type="Proteomes" id="UP000032522">
    <property type="component" value="Unassembled WGS sequence"/>
</dbReference>
<comment type="caution">
    <text evidence="1">The sequence shown here is derived from an EMBL/GenBank/DDBJ whole genome shotgun (WGS) entry which is preliminary data.</text>
</comment>
<reference evidence="1 2" key="1">
    <citation type="submission" date="2015-01" db="EMBL/GenBank/DDBJ databases">
        <authorList>
            <person name="Filippidou S."/>
            <person name="Jeanneret N."/>
            <person name="Russel-Delif L."/>
            <person name="Junier T."/>
            <person name="Wunderlin T."/>
            <person name="Molina V."/>
            <person name="Johnson S.L."/>
            <person name="Davenport K.W."/>
            <person name="Chain P.S."/>
            <person name="Dorador C."/>
            <person name="Junier P."/>
        </authorList>
    </citation>
    <scope>NUCLEOTIDE SEQUENCE [LARGE SCALE GENOMIC DNA]</scope>
    <source>
        <strain evidence="1 2">Et7/4</strain>
    </source>
</reference>
<name>A0A0D8BWR2_GEOKU</name>
<organism evidence="1 2">
    <name type="scientific">Geobacillus kaustophilus</name>
    <dbReference type="NCBI Taxonomy" id="1462"/>
    <lineage>
        <taxon>Bacteria</taxon>
        <taxon>Bacillati</taxon>
        <taxon>Bacillota</taxon>
        <taxon>Bacilli</taxon>
        <taxon>Bacillales</taxon>
        <taxon>Anoxybacillaceae</taxon>
        <taxon>Geobacillus</taxon>
        <taxon>Geobacillus thermoleovorans group</taxon>
    </lineage>
</organism>
<dbReference type="RefSeq" id="WP_269430041.1">
    <property type="nucleotide sequence ID" value="NZ_JYBP01000003.1"/>
</dbReference>
<proteinExistence type="predicted"/>